<sequence>MDDFIIRAKELTKSYGKVRAIDNLSININKGGLIGLIGRNGSGKTTFMKLCAGLLDKNEGELMVLNGEPMNNLEVSEKLVYTYHNIEYSKKIKLIDIIYSFKIMYKNFDEYFALKLLKFFDINSKDKYIQLSQGMMSTFNFICALATRAELTMLDEPVLGMDITVRKAAYEVLLRDYSEYPRTIIISSHILSELEGMLSEILLINKGKLLFYKDIEEIQQIAYRADGRGDVLKDYCRDKKVLYSKIGEFDSFSIIYGKLTEELIDMTKARNIALSKVRPEDLCGYLTQDHKEDELKCLWKK</sequence>
<protein>
    <submittedName>
        <fullName evidence="5">ABC transporter ATP-binding protein</fullName>
    </submittedName>
</protein>
<organism evidence="5 6">
    <name type="scientific">Alkaliphilus serpentinus</name>
    <dbReference type="NCBI Taxonomy" id="1482731"/>
    <lineage>
        <taxon>Bacteria</taxon>
        <taxon>Bacillati</taxon>
        <taxon>Bacillota</taxon>
        <taxon>Clostridia</taxon>
        <taxon>Peptostreptococcales</taxon>
        <taxon>Natronincolaceae</taxon>
        <taxon>Alkaliphilus</taxon>
    </lineage>
</organism>
<keyword evidence="6" id="KW-1185">Reference proteome</keyword>
<dbReference type="PROSITE" id="PS50893">
    <property type="entry name" value="ABC_TRANSPORTER_2"/>
    <property type="match status" value="1"/>
</dbReference>
<evidence type="ECO:0000313" key="5">
    <source>
        <dbReference type="EMBL" id="KAB3529075.1"/>
    </source>
</evidence>
<dbReference type="InterPro" id="IPR051782">
    <property type="entry name" value="ABC_Transporter_VariousFunc"/>
</dbReference>
<reference evidence="5 6" key="1">
    <citation type="submission" date="2019-10" db="EMBL/GenBank/DDBJ databases">
        <title>Alkaliphilus serpentinus sp. nov. and Alkaliphilus pronyensis sp. nov., two novel anaerobic alkaliphilic species isolated from the serpentinized-hosted hydrothermal field of the Prony Bay (New Caledonia).</title>
        <authorList>
            <person name="Postec A."/>
        </authorList>
    </citation>
    <scope>NUCLEOTIDE SEQUENCE [LARGE SCALE GENOMIC DNA]</scope>
    <source>
        <strain evidence="5 6">LacT</strain>
    </source>
</reference>
<accession>A0A833MDK1</accession>
<name>A0A833MDK1_9FIRM</name>
<dbReference type="Proteomes" id="UP000465601">
    <property type="component" value="Unassembled WGS sequence"/>
</dbReference>
<evidence type="ECO:0000256" key="1">
    <source>
        <dbReference type="ARBA" id="ARBA00022448"/>
    </source>
</evidence>
<dbReference type="OrthoDB" id="9804819at2"/>
<dbReference type="Pfam" id="PF00005">
    <property type="entry name" value="ABC_tran"/>
    <property type="match status" value="1"/>
</dbReference>
<comment type="caution">
    <text evidence="5">The sequence shown here is derived from an EMBL/GenBank/DDBJ whole genome shotgun (WGS) entry which is preliminary data.</text>
</comment>
<dbReference type="AlphaFoldDB" id="A0A833MDK1"/>
<evidence type="ECO:0000256" key="2">
    <source>
        <dbReference type="ARBA" id="ARBA00022741"/>
    </source>
</evidence>
<dbReference type="EMBL" id="WBZB01000037">
    <property type="protein sequence ID" value="KAB3529075.1"/>
    <property type="molecule type" value="Genomic_DNA"/>
</dbReference>
<dbReference type="Gene3D" id="3.40.50.300">
    <property type="entry name" value="P-loop containing nucleotide triphosphate hydrolases"/>
    <property type="match status" value="1"/>
</dbReference>
<evidence type="ECO:0000259" key="4">
    <source>
        <dbReference type="PROSITE" id="PS50893"/>
    </source>
</evidence>
<dbReference type="GO" id="GO:0016887">
    <property type="term" value="F:ATP hydrolysis activity"/>
    <property type="evidence" value="ECO:0007669"/>
    <property type="project" value="InterPro"/>
</dbReference>
<dbReference type="InterPro" id="IPR003439">
    <property type="entry name" value="ABC_transporter-like_ATP-bd"/>
</dbReference>
<dbReference type="InterPro" id="IPR027417">
    <property type="entry name" value="P-loop_NTPase"/>
</dbReference>
<keyword evidence="2" id="KW-0547">Nucleotide-binding</keyword>
<gene>
    <name evidence="5" type="ORF">F8153_10510</name>
</gene>
<dbReference type="SUPFAM" id="SSF52540">
    <property type="entry name" value="P-loop containing nucleoside triphosphate hydrolases"/>
    <property type="match status" value="1"/>
</dbReference>
<dbReference type="GO" id="GO:0005524">
    <property type="term" value="F:ATP binding"/>
    <property type="evidence" value="ECO:0007669"/>
    <property type="project" value="UniProtKB-KW"/>
</dbReference>
<dbReference type="SMART" id="SM00382">
    <property type="entry name" value="AAA"/>
    <property type="match status" value="1"/>
</dbReference>
<dbReference type="PANTHER" id="PTHR42939:SF1">
    <property type="entry name" value="ABC TRANSPORTER ATP-BINDING PROTEIN ALBC-RELATED"/>
    <property type="match status" value="1"/>
</dbReference>
<keyword evidence="1" id="KW-0813">Transport</keyword>
<keyword evidence="3 5" id="KW-0067">ATP-binding</keyword>
<evidence type="ECO:0000256" key="3">
    <source>
        <dbReference type="ARBA" id="ARBA00022840"/>
    </source>
</evidence>
<proteinExistence type="predicted"/>
<dbReference type="PANTHER" id="PTHR42939">
    <property type="entry name" value="ABC TRANSPORTER ATP-BINDING PROTEIN ALBC-RELATED"/>
    <property type="match status" value="1"/>
</dbReference>
<dbReference type="InterPro" id="IPR003593">
    <property type="entry name" value="AAA+_ATPase"/>
</dbReference>
<evidence type="ECO:0000313" key="6">
    <source>
        <dbReference type="Proteomes" id="UP000465601"/>
    </source>
</evidence>
<dbReference type="RefSeq" id="WP_151866312.1">
    <property type="nucleotide sequence ID" value="NZ_WBZB01000037.1"/>
</dbReference>
<feature type="domain" description="ABC transporter" evidence="4">
    <location>
        <begin position="6"/>
        <end position="231"/>
    </location>
</feature>